<dbReference type="PROSITE" id="PS00903">
    <property type="entry name" value="CYT_DCMP_DEAMINASES_1"/>
    <property type="match status" value="1"/>
</dbReference>
<dbReference type="PROSITE" id="PS51747">
    <property type="entry name" value="CYT_DCMP_DEAMINASES_2"/>
    <property type="match status" value="1"/>
</dbReference>
<dbReference type="SUPFAM" id="SSF53927">
    <property type="entry name" value="Cytidine deaminase-like"/>
    <property type="match status" value="1"/>
</dbReference>
<dbReference type="Pfam" id="PF00383">
    <property type="entry name" value="dCMP_cyt_deam_1"/>
    <property type="match status" value="1"/>
</dbReference>
<feature type="domain" description="CMP/dCMP-type deaminase" evidence="9">
    <location>
        <begin position="3"/>
        <end position="125"/>
    </location>
</feature>
<dbReference type="InterPro" id="IPR016193">
    <property type="entry name" value="Cytidine_deaminase-like"/>
</dbReference>
<accession>A0A6J7XNU8</accession>
<reference evidence="11" key="1">
    <citation type="submission" date="2020-05" db="EMBL/GenBank/DDBJ databases">
        <authorList>
            <person name="Chiriac C."/>
            <person name="Salcher M."/>
            <person name="Ghai R."/>
            <person name="Kavagutti S V."/>
        </authorList>
    </citation>
    <scope>NUCLEOTIDE SEQUENCE</scope>
</reference>
<keyword evidence="5" id="KW-0862">Zinc</keyword>
<evidence type="ECO:0000313" key="10">
    <source>
        <dbReference type="EMBL" id="CAB4820072.1"/>
    </source>
</evidence>
<evidence type="ECO:0000256" key="6">
    <source>
        <dbReference type="ARBA" id="ARBA00022857"/>
    </source>
</evidence>
<comment type="pathway">
    <text evidence="1">Cofactor biosynthesis; riboflavin biosynthesis; 5-amino-6-(D-ribitylamino)uracil from GTP: step 2/4.</text>
</comment>
<dbReference type="CDD" id="cd01284">
    <property type="entry name" value="Riboflavin_deaminase-reductase"/>
    <property type="match status" value="1"/>
</dbReference>
<keyword evidence="7" id="KW-0560">Oxidoreductase</keyword>
<dbReference type="Gene3D" id="3.40.430.10">
    <property type="entry name" value="Dihydrofolate Reductase, subunit A"/>
    <property type="match status" value="2"/>
</dbReference>
<name>A0A6J7XNU8_9ZZZZ</name>
<dbReference type="PANTHER" id="PTHR38011">
    <property type="entry name" value="DIHYDROFOLATE REDUCTASE FAMILY PROTEIN (AFU_ORTHOLOGUE AFUA_8G06820)"/>
    <property type="match status" value="1"/>
</dbReference>
<dbReference type="UniPathway" id="UPA00275">
    <property type="reaction ID" value="UER00401"/>
</dbReference>
<evidence type="ECO:0000256" key="1">
    <source>
        <dbReference type="ARBA" id="ARBA00004882"/>
    </source>
</evidence>
<dbReference type="AlphaFoldDB" id="A0A6J7XNU8"/>
<dbReference type="InterPro" id="IPR024072">
    <property type="entry name" value="DHFR-like_dom_sf"/>
</dbReference>
<dbReference type="InterPro" id="IPR002734">
    <property type="entry name" value="RibDG_C"/>
</dbReference>
<evidence type="ECO:0000256" key="4">
    <source>
        <dbReference type="ARBA" id="ARBA00022723"/>
    </source>
</evidence>
<keyword evidence="6" id="KW-0521">NADP</keyword>
<evidence type="ECO:0000256" key="5">
    <source>
        <dbReference type="ARBA" id="ARBA00022833"/>
    </source>
</evidence>
<dbReference type="EMBL" id="CAFABG010000005">
    <property type="protein sequence ID" value="CAB4820072.1"/>
    <property type="molecule type" value="Genomic_DNA"/>
</dbReference>
<dbReference type="GO" id="GO:0008703">
    <property type="term" value="F:5-amino-6-(5-phosphoribosylamino)uracil reductase activity"/>
    <property type="evidence" value="ECO:0007669"/>
    <property type="project" value="InterPro"/>
</dbReference>
<dbReference type="PANTHER" id="PTHR38011:SF7">
    <property type="entry name" value="2,5-DIAMINO-6-RIBOSYLAMINO-4(3H)-PYRIMIDINONE 5'-PHOSPHATE REDUCTASE"/>
    <property type="match status" value="1"/>
</dbReference>
<dbReference type="NCBIfam" id="TIGR00326">
    <property type="entry name" value="eubact_ribD"/>
    <property type="match status" value="1"/>
</dbReference>
<sequence length="339" mass="35885">MVMDYTVAMQRAIALAEKGLGKTAPNPIVGALIIDSTGAVVGEGFHDRRKSSDHAEVVAIKAAGNKVAGATIIVTLEPCNHTGSTGACVQAIIDAGITTVVFAVADPNAKAAGGAAALQAAGITVIAGVLEIEAAFSNRAWLMKIKKGRPYFTWKVATTLDAKVAATDGTSKWITNERSRADVQVLRRAADAILVGTNTVIADNPHLIPHGDFNGYAGNPIRVICGEQELPKDSHIFDDAAETVVVKTKDLDVLVEKLNDLGINHVFVEAGPTLASAMLDHCLMDELVMYQAPSLLGSGKGFFTFDHPSTISNQMRLDHMSTEVLDGDVKSVYRIRNGE</sequence>
<dbReference type="Pfam" id="PF01872">
    <property type="entry name" value="RibD_C"/>
    <property type="match status" value="1"/>
</dbReference>
<dbReference type="GO" id="GO:0009231">
    <property type="term" value="P:riboflavin biosynthetic process"/>
    <property type="evidence" value="ECO:0007669"/>
    <property type="project" value="UniProtKB-UniPathway"/>
</dbReference>
<dbReference type="PIRSF" id="PIRSF006769">
    <property type="entry name" value="RibD"/>
    <property type="match status" value="1"/>
</dbReference>
<dbReference type="InterPro" id="IPR002125">
    <property type="entry name" value="CMP_dCMP_dom"/>
</dbReference>
<dbReference type="GO" id="GO:0008270">
    <property type="term" value="F:zinc ion binding"/>
    <property type="evidence" value="ECO:0007669"/>
    <property type="project" value="InterPro"/>
</dbReference>
<evidence type="ECO:0000259" key="9">
    <source>
        <dbReference type="PROSITE" id="PS51747"/>
    </source>
</evidence>
<dbReference type="InterPro" id="IPR016192">
    <property type="entry name" value="APOBEC/CMP_deaminase_Zn-bd"/>
</dbReference>
<dbReference type="Gene3D" id="3.40.140.10">
    <property type="entry name" value="Cytidine Deaminase, domain 2"/>
    <property type="match status" value="1"/>
</dbReference>
<evidence type="ECO:0000256" key="3">
    <source>
        <dbReference type="ARBA" id="ARBA00022619"/>
    </source>
</evidence>
<dbReference type="InterPro" id="IPR004794">
    <property type="entry name" value="Eubact_RibD"/>
</dbReference>
<organism evidence="11">
    <name type="scientific">freshwater metagenome</name>
    <dbReference type="NCBI Taxonomy" id="449393"/>
    <lineage>
        <taxon>unclassified sequences</taxon>
        <taxon>metagenomes</taxon>
        <taxon>ecological metagenomes</taxon>
    </lineage>
</organism>
<evidence type="ECO:0000313" key="11">
    <source>
        <dbReference type="EMBL" id="CAB5239014.1"/>
    </source>
</evidence>
<keyword evidence="3" id="KW-0686">Riboflavin biosynthesis</keyword>
<proteinExistence type="predicted"/>
<keyword evidence="8" id="KW-0511">Multifunctional enzyme</keyword>
<dbReference type="GO" id="GO:0008835">
    <property type="term" value="F:diaminohydroxyphosphoribosylaminopyrimidine deaminase activity"/>
    <property type="evidence" value="ECO:0007669"/>
    <property type="project" value="InterPro"/>
</dbReference>
<evidence type="ECO:0000256" key="8">
    <source>
        <dbReference type="ARBA" id="ARBA00023268"/>
    </source>
</evidence>
<gene>
    <name evidence="10" type="ORF">UFOPK3181_00149</name>
    <name evidence="11" type="ORF">UFOPK3520_00037</name>
</gene>
<dbReference type="EMBL" id="CAFBSF010000001">
    <property type="protein sequence ID" value="CAB5239014.1"/>
    <property type="molecule type" value="Genomic_DNA"/>
</dbReference>
<protein>
    <submittedName>
        <fullName evidence="11">Unannotated protein</fullName>
    </submittedName>
</protein>
<comment type="pathway">
    <text evidence="2">Cofactor biosynthesis; riboflavin biosynthesis; 5-amino-6-(D-ribitylamino)uracil from GTP: step 3/4.</text>
</comment>
<keyword evidence="4" id="KW-0479">Metal-binding</keyword>
<dbReference type="InterPro" id="IPR050765">
    <property type="entry name" value="Riboflavin_Biosynth_HTPR"/>
</dbReference>
<dbReference type="SUPFAM" id="SSF53597">
    <property type="entry name" value="Dihydrofolate reductase-like"/>
    <property type="match status" value="1"/>
</dbReference>
<evidence type="ECO:0000256" key="7">
    <source>
        <dbReference type="ARBA" id="ARBA00023002"/>
    </source>
</evidence>
<evidence type="ECO:0000256" key="2">
    <source>
        <dbReference type="ARBA" id="ARBA00004910"/>
    </source>
</evidence>